<keyword evidence="3 4" id="KW-0732">Signal</keyword>
<feature type="domain" description="Solute-binding protein family 5" evidence="5">
    <location>
        <begin position="78"/>
        <end position="434"/>
    </location>
</feature>
<evidence type="ECO:0000256" key="3">
    <source>
        <dbReference type="ARBA" id="ARBA00022729"/>
    </source>
</evidence>
<dbReference type="GO" id="GO:0030288">
    <property type="term" value="C:outer membrane-bounded periplasmic space"/>
    <property type="evidence" value="ECO:0007669"/>
    <property type="project" value="UniProtKB-ARBA"/>
</dbReference>
<dbReference type="GO" id="GO:1904680">
    <property type="term" value="F:peptide transmembrane transporter activity"/>
    <property type="evidence" value="ECO:0007669"/>
    <property type="project" value="TreeGrafter"/>
</dbReference>
<reference evidence="6 7" key="1">
    <citation type="submission" date="2020-08" db="EMBL/GenBank/DDBJ databases">
        <title>Genomic Encyclopedia of Type Strains, Phase IV (KMG-IV): sequencing the most valuable type-strain genomes for metagenomic binning, comparative biology and taxonomic classification.</title>
        <authorList>
            <person name="Goeker M."/>
        </authorList>
    </citation>
    <scope>NUCLEOTIDE SEQUENCE [LARGE SCALE GENOMIC DNA]</scope>
    <source>
        <strain evidence="6 7">DSM 25622</strain>
    </source>
</reference>
<sequence length="524" mass="59055">MATRRDLMKLAGAAPLAGAATLAGGLPARAASTDKFVYANNSPYDNIDPHTVFDIARQATRFNLYDGLYRWVGNPPQMIPWLAESHTVSDDGKVYTFRLRENAKFHDGKPITAEDVVYSIERMIALKKGPASLYIDSVKPGTTKALDARTVQFNLTAPSAIFLGTVPDILIVNSALVRRNERNGDWAEPWLARNEAGSGSYALRRYDPAVGFSARRFRDHFIPFGERPFEELEFRTVLETNTRVLGLQRGDFQGVDGYMPYDQIQRLRGSNNVQIVEEESLRVFQFAVNTTKAPLDDVHFRRALAHAFDYEGFIRDIMKGSVARNPGPLPNPIWGTPKGLAGYSYDLDKAREELRQVKAPLRPITINALAGFSESEQAAVLFQNSLRQIGVEVRVEVSPWSVVSSRMRSPETQADLVPLWKSTYYVDPNNWVGELVNSRYHGTRSFCYYKDPELDAKLDRALAMSDQAERQRIYEEVVQAVNDLALGIFIYNTKWYGPYAADIENIRFSPVSNGQDLRWAQAHK</sequence>
<evidence type="ECO:0000313" key="6">
    <source>
        <dbReference type="EMBL" id="MBB5696314.1"/>
    </source>
</evidence>
<dbReference type="RefSeq" id="WP_184521514.1">
    <property type="nucleotide sequence ID" value="NZ_JACIJD010000037.1"/>
</dbReference>
<evidence type="ECO:0000259" key="5">
    <source>
        <dbReference type="Pfam" id="PF00496"/>
    </source>
</evidence>
<dbReference type="CDD" id="cd08512">
    <property type="entry name" value="PBP2_NikA_DppA_OppA_like_7"/>
    <property type="match status" value="1"/>
</dbReference>
<dbReference type="GO" id="GO:0015833">
    <property type="term" value="P:peptide transport"/>
    <property type="evidence" value="ECO:0007669"/>
    <property type="project" value="TreeGrafter"/>
</dbReference>
<dbReference type="EMBL" id="JACIJD010000037">
    <property type="protein sequence ID" value="MBB5696314.1"/>
    <property type="molecule type" value="Genomic_DNA"/>
</dbReference>
<dbReference type="PANTHER" id="PTHR30290:SF34">
    <property type="entry name" value="ABC TRANSPORTER, PERIPLASMIC OLIGO-PEPTIDE BINDING PROTEIN, PUTATIVE-RELATED"/>
    <property type="match status" value="1"/>
</dbReference>
<dbReference type="InterPro" id="IPR006311">
    <property type="entry name" value="TAT_signal"/>
</dbReference>
<gene>
    <name evidence="6" type="ORF">FHS87_004385</name>
</gene>
<dbReference type="GO" id="GO:0043190">
    <property type="term" value="C:ATP-binding cassette (ABC) transporter complex"/>
    <property type="evidence" value="ECO:0007669"/>
    <property type="project" value="InterPro"/>
</dbReference>
<comment type="caution">
    <text evidence="6">The sequence shown here is derived from an EMBL/GenBank/DDBJ whole genome shotgun (WGS) entry which is preliminary data.</text>
</comment>
<dbReference type="InterPro" id="IPR030678">
    <property type="entry name" value="Peptide/Ni-bd"/>
</dbReference>
<keyword evidence="7" id="KW-1185">Reference proteome</keyword>
<dbReference type="SUPFAM" id="SSF53850">
    <property type="entry name" value="Periplasmic binding protein-like II"/>
    <property type="match status" value="1"/>
</dbReference>
<dbReference type="Gene3D" id="3.10.105.10">
    <property type="entry name" value="Dipeptide-binding Protein, Domain 3"/>
    <property type="match status" value="1"/>
</dbReference>
<proteinExistence type="inferred from homology"/>
<dbReference type="InterPro" id="IPR000914">
    <property type="entry name" value="SBP_5_dom"/>
</dbReference>
<feature type="chain" id="PRO_5032653958" evidence="4">
    <location>
        <begin position="31"/>
        <end position="524"/>
    </location>
</feature>
<dbReference type="Gene3D" id="3.90.76.10">
    <property type="entry name" value="Dipeptide-binding Protein, Domain 1"/>
    <property type="match status" value="1"/>
</dbReference>
<accession>A0A840YN64</accession>
<dbReference type="Proteomes" id="UP000580654">
    <property type="component" value="Unassembled WGS sequence"/>
</dbReference>
<dbReference type="PROSITE" id="PS51318">
    <property type="entry name" value="TAT"/>
    <property type="match status" value="1"/>
</dbReference>
<dbReference type="Gene3D" id="3.40.190.10">
    <property type="entry name" value="Periplasmic binding protein-like II"/>
    <property type="match status" value="1"/>
</dbReference>
<evidence type="ECO:0000256" key="4">
    <source>
        <dbReference type="SAM" id="SignalP"/>
    </source>
</evidence>
<comment type="subcellular location">
    <subcellularLocation>
        <location evidence="1">Periplasm</location>
    </subcellularLocation>
</comment>
<comment type="similarity">
    <text evidence="2">Belongs to the bacterial solute-binding protein 5 family.</text>
</comment>
<evidence type="ECO:0000256" key="2">
    <source>
        <dbReference type="ARBA" id="ARBA00005695"/>
    </source>
</evidence>
<dbReference type="PANTHER" id="PTHR30290">
    <property type="entry name" value="PERIPLASMIC BINDING COMPONENT OF ABC TRANSPORTER"/>
    <property type="match status" value="1"/>
</dbReference>
<organism evidence="6 7">
    <name type="scientific">Muricoccus pecuniae</name>
    <dbReference type="NCBI Taxonomy" id="693023"/>
    <lineage>
        <taxon>Bacteria</taxon>
        <taxon>Pseudomonadati</taxon>
        <taxon>Pseudomonadota</taxon>
        <taxon>Alphaproteobacteria</taxon>
        <taxon>Acetobacterales</taxon>
        <taxon>Roseomonadaceae</taxon>
        <taxon>Muricoccus</taxon>
    </lineage>
</organism>
<dbReference type="Pfam" id="PF00496">
    <property type="entry name" value="SBP_bac_5"/>
    <property type="match status" value="1"/>
</dbReference>
<dbReference type="AlphaFoldDB" id="A0A840YN64"/>
<dbReference type="InterPro" id="IPR039424">
    <property type="entry name" value="SBP_5"/>
</dbReference>
<dbReference type="PROSITE" id="PS01040">
    <property type="entry name" value="SBP_BACTERIAL_5"/>
    <property type="match status" value="1"/>
</dbReference>
<protein>
    <submittedName>
        <fullName evidence="6">Peptide/nickel transport system substrate-binding protein</fullName>
    </submittedName>
</protein>
<feature type="signal peptide" evidence="4">
    <location>
        <begin position="1"/>
        <end position="30"/>
    </location>
</feature>
<name>A0A840YN64_9PROT</name>
<dbReference type="PIRSF" id="PIRSF002741">
    <property type="entry name" value="MppA"/>
    <property type="match status" value="1"/>
</dbReference>
<dbReference type="InterPro" id="IPR023765">
    <property type="entry name" value="SBP_5_CS"/>
</dbReference>
<evidence type="ECO:0000256" key="1">
    <source>
        <dbReference type="ARBA" id="ARBA00004418"/>
    </source>
</evidence>
<evidence type="ECO:0000313" key="7">
    <source>
        <dbReference type="Proteomes" id="UP000580654"/>
    </source>
</evidence>